<dbReference type="Gene3D" id="3.40.50.2300">
    <property type="match status" value="1"/>
</dbReference>
<dbReference type="InterPro" id="IPR000792">
    <property type="entry name" value="Tscrpt_reg_LuxR_C"/>
</dbReference>
<evidence type="ECO:0000256" key="2">
    <source>
        <dbReference type="PROSITE-ProRule" id="PRU00169"/>
    </source>
</evidence>
<keyword evidence="1" id="KW-0238">DNA-binding</keyword>
<sequence>MERKIIIYDSVPLMQYAYNALFGKDLKCELQFAESEFDLENKVSSENFHLALIDVFQKDRINLSIIKRISKLNKKLNIAVYSSLFDDELKAKALMYGASVVIEKTESAESIIKTVLLLSDGSRYFDKKMKLNAKLKLVKKKNSSPLVKLSSRELQIAELLVSGVSNNTVTQQLNLAATTISTYKKRIFIKTQTQNIIELSELFKQYNKNK</sequence>
<dbReference type="GO" id="GO:0006355">
    <property type="term" value="P:regulation of DNA-templated transcription"/>
    <property type="evidence" value="ECO:0007669"/>
    <property type="project" value="InterPro"/>
</dbReference>
<evidence type="ECO:0000259" key="4">
    <source>
        <dbReference type="PROSITE" id="PS50110"/>
    </source>
</evidence>
<dbReference type="GO" id="GO:0003677">
    <property type="term" value="F:DNA binding"/>
    <property type="evidence" value="ECO:0007669"/>
    <property type="project" value="UniProtKB-KW"/>
</dbReference>
<feature type="modified residue" description="4-aspartylphosphate" evidence="2">
    <location>
        <position position="54"/>
    </location>
</feature>
<comment type="caution">
    <text evidence="5">The sequence shown here is derived from an EMBL/GenBank/DDBJ whole genome shotgun (WGS) entry which is preliminary data.</text>
</comment>
<dbReference type="OrthoDB" id="1013073at2"/>
<evidence type="ECO:0000313" key="5">
    <source>
        <dbReference type="EMBL" id="RXR22804.1"/>
    </source>
</evidence>
<dbReference type="GO" id="GO:0000160">
    <property type="term" value="P:phosphorelay signal transduction system"/>
    <property type="evidence" value="ECO:0007669"/>
    <property type="project" value="InterPro"/>
</dbReference>
<dbReference type="InterPro" id="IPR016032">
    <property type="entry name" value="Sig_transdc_resp-reg_C-effctor"/>
</dbReference>
<dbReference type="SUPFAM" id="SSF52172">
    <property type="entry name" value="CheY-like"/>
    <property type="match status" value="1"/>
</dbReference>
<dbReference type="RefSeq" id="WP_129461034.1">
    <property type="nucleotide sequence ID" value="NZ_SBKN01000003.1"/>
</dbReference>
<dbReference type="PANTHER" id="PTHR45566:SF1">
    <property type="entry name" value="HTH-TYPE TRANSCRIPTIONAL REGULATOR YHJB-RELATED"/>
    <property type="match status" value="1"/>
</dbReference>
<dbReference type="AlphaFoldDB" id="A0A4Q1KAR5"/>
<dbReference type="InterPro" id="IPR011006">
    <property type="entry name" value="CheY-like_superfamily"/>
</dbReference>
<organism evidence="5 6">
    <name type="scientific">Flavobacterium stagni</name>
    <dbReference type="NCBI Taxonomy" id="2506421"/>
    <lineage>
        <taxon>Bacteria</taxon>
        <taxon>Pseudomonadati</taxon>
        <taxon>Bacteroidota</taxon>
        <taxon>Flavobacteriia</taxon>
        <taxon>Flavobacteriales</taxon>
        <taxon>Flavobacteriaceae</taxon>
        <taxon>Flavobacterium</taxon>
    </lineage>
</organism>
<dbReference type="InterPro" id="IPR051015">
    <property type="entry name" value="EvgA-like"/>
</dbReference>
<evidence type="ECO:0000256" key="1">
    <source>
        <dbReference type="ARBA" id="ARBA00023125"/>
    </source>
</evidence>
<keyword evidence="6" id="KW-1185">Reference proteome</keyword>
<dbReference type="Pfam" id="PF00196">
    <property type="entry name" value="GerE"/>
    <property type="match status" value="1"/>
</dbReference>
<dbReference type="InterPro" id="IPR001789">
    <property type="entry name" value="Sig_transdc_resp-reg_receiver"/>
</dbReference>
<evidence type="ECO:0000313" key="6">
    <source>
        <dbReference type="Proteomes" id="UP000289857"/>
    </source>
</evidence>
<dbReference type="PROSITE" id="PS50043">
    <property type="entry name" value="HTH_LUXR_2"/>
    <property type="match status" value="1"/>
</dbReference>
<dbReference type="PRINTS" id="PR00038">
    <property type="entry name" value="HTHLUXR"/>
</dbReference>
<keyword evidence="2" id="KW-0597">Phosphoprotein</keyword>
<dbReference type="PANTHER" id="PTHR45566">
    <property type="entry name" value="HTH-TYPE TRANSCRIPTIONAL REGULATOR YHJB-RELATED"/>
    <property type="match status" value="1"/>
</dbReference>
<evidence type="ECO:0000259" key="3">
    <source>
        <dbReference type="PROSITE" id="PS50043"/>
    </source>
</evidence>
<feature type="domain" description="Response regulatory" evidence="4">
    <location>
        <begin position="4"/>
        <end position="119"/>
    </location>
</feature>
<accession>A0A4Q1KAR5</accession>
<dbReference type="EMBL" id="SBKN01000003">
    <property type="protein sequence ID" value="RXR22804.1"/>
    <property type="molecule type" value="Genomic_DNA"/>
</dbReference>
<feature type="domain" description="HTH luxR-type" evidence="3">
    <location>
        <begin position="142"/>
        <end position="207"/>
    </location>
</feature>
<dbReference type="PROSITE" id="PS00622">
    <property type="entry name" value="HTH_LUXR_1"/>
    <property type="match status" value="1"/>
</dbReference>
<dbReference type="PROSITE" id="PS50110">
    <property type="entry name" value="RESPONSE_REGULATORY"/>
    <property type="match status" value="1"/>
</dbReference>
<dbReference type="SUPFAM" id="SSF46894">
    <property type="entry name" value="C-terminal effector domain of the bipartite response regulators"/>
    <property type="match status" value="1"/>
</dbReference>
<protein>
    <submittedName>
        <fullName evidence="5">Response regulator transcription factor</fullName>
    </submittedName>
</protein>
<gene>
    <name evidence="5" type="ORF">EQG61_06105</name>
</gene>
<dbReference type="SMART" id="SM00421">
    <property type="entry name" value="HTH_LUXR"/>
    <property type="match status" value="1"/>
</dbReference>
<dbReference type="Proteomes" id="UP000289857">
    <property type="component" value="Unassembled WGS sequence"/>
</dbReference>
<name>A0A4Q1KAR5_9FLAO</name>
<proteinExistence type="predicted"/>
<reference evidence="6" key="1">
    <citation type="submission" date="2019-01" db="EMBL/GenBank/DDBJ databases">
        <title>Cytophagaceae bacterium strain CAR-16.</title>
        <authorList>
            <person name="Chen W.-M."/>
        </authorList>
    </citation>
    <scope>NUCLEOTIDE SEQUENCE [LARGE SCALE GENOMIC DNA]</scope>
    <source>
        <strain evidence="6">WWJ-16</strain>
    </source>
</reference>